<dbReference type="InterPro" id="IPR000719">
    <property type="entry name" value="Prot_kinase_dom"/>
</dbReference>
<dbReference type="InterPro" id="IPR032675">
    <property type="entry name" value="LRR_dom_sf"/>
</dbReference>
<evidence type="ECO:0000256" key="2">
    <source>
        <dbReference type="SAM" id="MobiDB-lite"/>
    </source>
</evidence>
<protein>
    <recommendedName>
        <fullName evidence="3">Protein kinase domain-containing protein</fullName>
    </recommendedName>
</protein>
<dbReference type="PROSITE" id="PS50011">
    <property type="entry name" value="PROTEIN_KINASE_DOM"/>
    <property type="match status" value="1"/>
</dbReference>
<feature type="domain" description="Protein kinase" evidence="3">
    <location>
        <begin position="10"/>
        <end position="285"/>
    </location>
</feature>
<dbReference type="PROSITE" id="PS00107">
    <property type="entry name" value="PROTEIN_KINASE_ATP"/>
    <property type="match status" value="1"/>
</dbReference>
<dbReference type="PANTHER" id="PTHR45661">
    <property type="entry name" value="SURFACE ANTIGEN"/>
    <property type="match status" value="1"/>
</dbReference>
<dbReference type="EMBL" id="JAPFFF010000051">
    <property type="protein sequence ID" value="KAK8839634.1"/>
    <property type="molecule type" value="Genomic_DNA"/>
</dbReference>
<keyword evidence="1" id="KW-0547">Nucleotide-binding</keyword>
<dbReference type="Proteomes" id="UP001470230">
    <property type="component" value="Unassembled WGS sequence"/>
</dbReference>
<dbReference type="InterPro" id="IPR001245">
    <property type="entry name" value="Ser-Thr/Tyr_kinase_cat_dom"/>
</dbReference>
<evidence type="ECO:0000313" key="4">
    <source>
        <dbReference type="EMBL" id="KAK8839634.1"/>
    </source>
</evidence>
<evidence type="ECO:0000313" key="5">
    <source>
        <dbReference type="Proteomes" id="UP001470230"/>
    </source>
</evidence>
<dbReference type="InterPro" id="IPR011009">
    <property type="entry name" value="Kinase-like_dom_sf"/>
</dbReference>
<name>A0ABR2H0B4_9EUKA</name>
<dbReference type="InterPro" id="IPR026906">
    <property type="entry name" value="LRR_5"/>
</dbReference>
<dbReference type="SUPFAM" id="SSF52058">
    <property type="entry name" value="L domain-like"/>
    <property type="match status" value="1"/>
</dbReference>
<dbReference type="CDD" id="cd13999">
    <property type="entry name" value="STKc_MAP3K-like"/>
    <property type="match status" value="1"/>
</dbReference>
<dbReference type="SUPFAM" id="SSF56112">
    <property type="entry name" value="Protein kinase-like (PK-like)"/>
    <property type="match status" value="1"/>
</dbReference>
<evidence type="ECO:0000259" key="3">
    <source>
        <dbReference type="PROSITE" id="PS50011"/>
    </source>
</evidence>
<accession>A0ABR2H0B4</accession>
<dbReference type="Pfam" id="PF13306">
    <property type="entry name" value="LRR_5"/>
    <property type="match status" value="2"/>
</dbReference>
<dbReference type="PRINTS" id="PR00109">
    <property type="entry name" value="TYRKINASE"/>
</dbReference>
<evidence type="ECO:0000256" key="1">
    <source>
        <dbReference type="PROSITE-ProRule" id="PRU10141"/>
    </source>
</evidence>
<feature type="region of interest" description="Disordered" evidence="2">
    <location>
        <begin position="317"/>
        <end position="391"/>
    </location>
</feature>
<keyword evidence="5" id="KW-1185">Reference proteome</keyword>
<feature type="compositionally biased region" description="Basic and acidic residues" evidence="2">
    <location>
        <begin position="321"/>
        <end position="347"/>
    </location>
</feature>
<dbReference type="InterPro" id="IPR053139">
    <property type="entry name" value="Surface_bspA-like"/>
</dbReference>
<keyword evidence="1" id="KW-0067">ATP-binding</keyword>
<dbReference type="PANTHER" id="PTHR45661:SF3">
    <property type="entry name" value="IG-LIKE DOMAIN-CONTAINING PROTEIN"/>
    <property type="match status" value="1"/>
</dbReference>
<dbReference type="Gene3D" id="1.10.510.10">
    <property type="entry name" value="Transferase(Phosphotransferase) domain 1"/>
    <property type="match status" value="1"/>
</dbReference>
<comment type="caution">
    <text evidence="4">The sequence shown here is derived from an EMBL/GenBank/DDBJ whole genome shotgun (WGS) entry which is preliminary data.</text>
</comment>
<organism evidence="4 5">
    <name type="scientific">Tritrichomonas musculus</name>
    <dbReference type="NCBI Taxonomy" id="1915356"/>
    <lineage>
        <taxon>Eukaryota</taxon>
        <taxon>Metamonada</taxon>
        <taxon>Parabasalia</taxon>
        <taxon>Tritrichomonadida</taxon>
        <taxon>Tritrichomonadidae</taxon>
        <taxon>Tritrichomonas</taxon>
    </lineage>
</organism>
<dbReference type="SMART" id="SM00220">
    <property type="entry name" value="S_TKc"/>
    <property type="match status" value="1"/>
</dbReference>
<proteinExistence type="predicted"/>
<sequence>MNEFLDLSKYTKQALIGQGTFSQVFKVIENDTGSICAAKISLTELDETQKRLIMSLKREINILSRLNHRSVLRFIGYSPYDFQQKSHPVIITEYASNGSLYDIIKSERKFIPPASWDDTKKLINVYGIASAMKYLHSHNIIHRDLKPDNILEDDDFYPKIADFGLSKISHQNTESMTSQSTIGFKGTPIYAAPEVWISNEYSKSGDVYSFSLIVYELFVYDEPFKNYGLNTLYSKVIIGGERPEFKYAIPPCYKDLITRCWSREENNRPTFDDIVEELRTNKEFILDTIDKDEFYKYIETIDGSFISFEPNTTLANVTTRNKNEDETKDKIKEESDEESGRKIKESKNEEEEETGNKAQCELKHKIKESENKEEESKDKIREELEDKTDKETEDIKKISINKFNSFSLDKQEKTISEIIKRRPSIYSGSVLMNIKQLLTYLEEFNWEHQNKYFGIICEDFEQSIEEVFQQQFQIQLSQDTISMLNEDDKDEINKLSEYLNAFKTIFIGLQYPSDSFERNYETVLTLKNEHKERIRIDISISGLHETDMRFRNDEHIQSIHIGKDVHKISGEDIGFRYVGGGSFCECSSLRQISIPSSVTSIGDYAFLRCTSLIEIIIPSSVTSIEKGSFSGCSSLTKIIIPSSVTSIKYNAFYGCISLKQISFVAPSLLDEIEEYAFFGCLSLTEILIPSSVTKIKSRAFSECPMLKKITIPSSLIEIGEYVFNDFKIIALSDDTINIPSRTFYKCSSLIQITIPSSVTEIGSSAFQGCSSLTQLTIPSSVTSIKRNAFNGCISLKQISFVAPSLLDEIEEYAFLSCLSLTEILIPSSVTKIKSRAFSECPMLKKITIPSSLIEIGENVFNDFKIITLSDDTINIPSRTFYKCSSLIQITIPSSVTEIGSSAFQGCSSLMQIIVPSSITEIKESSFSGCSSLVRISIPASHSHGAHQ</sequence>
<dbReference type="Gene3D" id="3.80.10.10">
    <property type="entry name" value="Ribonuclease Inhibitor"/>
    <property type="match status" value="3"/>
</dbReference>
<reference evidence="4 5" key="1">
    <citation type="submission" date="2024-04" db="EMBL/GenBank/DDBJ databases">
        <title>Tritrichomonas musculus Genome.</title>
        <authorList>
            <person name="Alves-Ferreira E."/>
            <person name="Grigg M."/>
            <person name="Lorenzi H."/>
            <person name="Galac M."/>
        </authorList>
    </citation>
    <scope>NUCLEOTIDE SEQUENCE [LARGE SCALE GENOMIC DNA]</scope>
    <source>
        <strain evidence="4 5">EAF2021</strain>
    </source>
</reference>
<dbReference type="Pfam" id="PF00069">
    <property type="entry name" value="Pkinase"/>
    <property type="match status" value="1"/>
</dbReference>
<dbReference type="InterPro" id="IPR017441">
    <property type="entry name" value="Protein_kinase_ATP_BS"/>
</dbReference>
<gene>
    <name evidence="4" type="ORF">M9Y10_032000</name>
</gene>
<feature type="compositionally biased region" description="Basic and acidic residues" evidence="2">
    <location>
        <begin position="360"/>
        <end position="391"/>
    </location>
</feature>
<feature type="binding site" evidence="1">
    <location>
        <position position="39"/>
    </location>
    <ligand>
        <name>ATP</name>
        <dbReference type="ChEBI" id="CHEBI:30616"/>
    </ligand>
</feature>